<keyword evidence="5" id="KW-1185">Reference proteome</keyword>
<feature type="compositionally biased region" description="Low complexity" evidence="1">
    <location>
        <begin position="60"/>
        <end position="84"/>
    </location>
</feature>
<feature type="compositionally biased region" description="Low complexity" evidence="1">
    <location>
        <begin position="96"/>
        <end position="112"/>
    </location>
</feature>
<dbReference type="EMBL" id="WJBC01000024">
    <property type="protein sequence ID" value="MBC3805318.1"/>
    <property type="molecule type" value="Genomic_DNA"/>
</dbReference>
<keyword evidence="2" id="KW-0472">Membrane</keyword>
<evidence type="ECO:0000313" key="4">
    <source>
        <dbReference type="EMBL" id="MBC3805318.1"/>
    </source>
</evidence>
<evidence type="ECO:0000256" key="2">
    <source>
        <dbReference type="SAM" id="Phobius"/>
    </source>
</evidence>
<comment type="caution">
    <text evidence="4">The sequence shown here is derived from an EMBL/GenBank/DDBJ whole genome shotgun (WGS) entry which is preliminary data.</text>
</comment>
<evidence type="ECO:0000256" key="1">
    <source>
        <dbReference type="SAM" id="MobiDB-lite"/>
    </source>
</evidence>
<keyword evidence="3" id="KW-0732">Signal</keyword>
<feature type="signal peptide" evidence="3">
    <location>
        <begin position="1"/>
        <end position="27"/>
    </location>
</feature>
<protein>
    <recommendedName>
        <fullName evidence="6">Gram-positive cocci surface proteins LPxTG domain-containing protein</fullName>
    </recommendedName>
</protein>
<evidence type="ECO:0000313" key="5">
    <source>
        <dbReference type="Proteomes" id="UP000603234"/>
    </source>
</evidence>
<evidence type="ECO:0008006" key="6">
    <source>
        <dbReference type="Google" id="ProtNLM"/>
    </source>
</evidence>
<sequence>MRKLSKLMSLFLVLSMIFMLVPVSALAADKEDVGTADEDGSVIIVLTAEDGVTVVPAETTDPTVNPAAPAAAATTPATGVTTTPKDATVTPAPDKTVGTAAAPAQPAVTTDETVAVEEETIDAMTATVADLTLSGGTVVNLLATAAGAGFSFDAAANTLTLDNFTGQELNVVSAADLFKLVLLGNNTLTTNNGFAVDVTGDLNMSGTGTLVAQGQATAATRGGGIHVTDDLTIDSGTYDITAIGGAGTQGAYGIFADSATTNSDVLINGGNIDITAINTGDAGARGIFSYGDVIVNAGTLDVYTDAFEGQSMGIGAADDLVFNGGYTTVRSNSATDAGVSTCLFAASWLVINNGILDLCATGGANPRALSGYEGIYINPCYGTVDTSASCLFLEPLCSKHFKHHHQAYSANPKTGVATTATDAIVAVLALAALMGTAVVMSKRENQA</sequence>
<gene>
    <name evidence="4" type="ORF">GH808_12915</name>
</gene>
<dbReference type="RefSeq" id="WP_186843206.1">
    <property type="nucleotide sequence ID" value="NZ_WJBC01000024.1"/>
</dbReference>
<keyword evidence="2" id="KW-0812">Transmembrane</keyword>
<evidence type="ECO:0000256" key="3">
    <source>
        <dbReference type="SAM" id="SignalP"/>
    </source>
</evidence>
<feature type="transmembrane region" description="Helical" evidence="2">
    <location>
        <begin position="423"/>
        <end position="441"/>
    </location>
</feature>
<accession>A0ABR6WY08</accession>
<reference evidence="4 5" key="1">
    <citation type="journal article" date="2020" name="mSystems">
        <title>Defining Genomic and Predicted Metabolic Features of the Acetobacterium Genus.</title>
        <authorList>
            <person name="Ross D.E."/>
            <person name="Marshall C.W."/>
            <person name="Gulliver D."/>
            <person name="May H.D."/>
            <person name="Norman R.S."/>
        </authorList>
    </citation>
    <scope>NUCLEOTIDE SEQUENCE [LARGE SCALE GENOMIC DNA]</scope>
    <source>
        <strain evidence="4 5">DSM 8238</strain>
    </source>
</reference>
<name>A0ABR6WY08_9FIRM</name>
<dbReference type="Proteomes" id="UP000603234">
    <property type="component" value="Unassembled WGS sequence"/>
</dbReference>
<feature type="region of interest" description="Disordered" evidence="1">
    <location>
        <begin position="60"/>
        <end position="112"/>
    </location>
</feature>
<keyword evidence="2" id="KW-1133">Transmembrane helix</keyword>
<organism evidence="4 5">
    <name type="scientific">Acetobacterium fimetarium</name>
    <dbReference type="NCBI Taxonomy" id="52691"/>
    <lineage>
        <taxon>Bacteria</taxon>
        <taxon>Bacillati</taxon>
        <taxon>Bacillota</taxon>
        <taxon>Clostridia</taxon>
        <taxon>Eubacteriales</taxon>
        <taxon>Eubacteriaceae</taxon>
        <taxon>Acetobacterium</taxon>
    </lineage>
</organism>
<feature type="chain" id="PRO_5045320922" description="Gram-positive cocci surface proteins LPxTG domain-containing protein" evidence="3">
    <location>
        <begin position="28"/>
        <end position="447"/>
    </location>
</feature>
<proteinExistence type="predicted"/>